<dbReference type="GO" id="GO:0018169">
    <property type="term" value="F:ribosomal S6-glutamic acid ligase activity"/>
    <property type="evidence" value="ECO:0007669"/>
    <property type="project" value="TreeGrafter"/>
</dbReference>
<dbReference type="PANTHER" id="PTHR21621">
    <property type="entry name" value="RIBOSOMAL PROTEIN S6 MODIFICATION PROTEIN"/>
    <property type="match status" value="1"/>
</dbReference>
<evidence type="ECO:0000256" key="4">
    <source>
        <dbReference type="PROSITE-ProRule" id="PRU00520"/>
    </source>
</evidence>
<evidence type="ECO:0000313" key="9">
    <source>
        <dbReference type="Proteomes" id="UP000030401"/>
    </source>
</evidence>
<evidence type="ECO:0000313" key="8">
    <source>
        <dbReference type="EMBL" id="KGX87202.1"/>
    </source>
</evidence>
<name>A0A0A5HU76_9BACI</name>
<dbReference type="SUPFAM" id="SSF54975">
    <property type="entry name" value="Acylphosphatase/BLUF domain-like"/>
    <property type="match status" value="1"/>
</dbReference>
<keyword evidence="9" id="KW-1185">Reference proteome</keyword>
<proteinExistence type="inferred from homology"/>
<dbReference type="STRING" id="1385512.N784_16315"/>
<dbReference type="EMBL" id="AVPG01000008">
    <property type="protein sequence ID" value="KGX87202.1"/>
    <property type="molecule type" value="Genomic_DNA"/>
</dbReference>
<organism evidence="8 9">
    <name type="scientific">Pontibacillus litoralis JSM 072002</name>
    <dbReference type="NCBI Taxonomy" id="1385512"/>
    <lineage>
        <taxon>Bacteria</taxon>
        <taxon>Bacillati</taxon>
        <taxon>Bacillota</taxon>
        <taxon>Bacilli</taxon>
        <taxon>Bacillales</taxon>
        <taxon>Bacillaceae</taxon>
        <taxon>Pontibacillus</taxon>
    </lineage>
</organism>
<dbReference type="InterPro" id="IPR011761">
    <property type="entry name" value="ATP-grasp"/>
</dbReference>
<evidence type="ECO:0000256" key="1">
    <source>
        <dbReference type="ARBA" id="ARBA00015991"/>
    </source>
</evidence>
<dbReference type="PANTHER" id="PTHR21621:SF0">
    <property type="entry name" value="BETA-CITRYLGLUTAMATE SYNTHASE B-RELATED"/>
    <property type="match status" value="1"/>
</dbReference>
<evidence type="ECO:0000259" key="7">
    <source>
        <dbReference type="PROSITE" id="PS51160"/>
    </source>
</evidence>
<dbReference type="Gene3D" id="3.30.470.20">
    <property type="entry name" value="ATP-grasp fold, B domain"/>
    <property type="match status" value="2"/>
</dbReference>
<keyword evidence="3" id="KW-0547">Nucleotide-binding</keyword>
<accession>A0A0A5HU76</accession>
<protein>
    <recommendedName>
        <fullName evidence="1">Acylphosphatase</fullName>
    </recommendedName>
    <alternativeName>
        <fullName evidence="2">Acylphosphate phosphohydrolase</fullName>
    </alternativeName>
</protein>
<feature type="domain" description="ATP-grasp" evidence="6">
    <location>
        <begin position="83"/>
        <end position="335"/>
    </location>
</feature>
<evidence type="ECO:0000256" key="5">
    <source>
        <dbReference type="RuleBase" id="RU004168"/>
    </source>
</evidence>
<comment type="similarity">
    <text evidence="5">Belongs to the acylphosphatase family.</text>
</comment>
<feature type="domain" description="Acylphosphatase-like" evidence="7">
    <location>
        <begin position="378"/>
        <end position="465"/>
    </location>
</feature>
<dbReference type="PROSITE" id="PS00866">
    <property type="entry name" value="CPSASE_1"/>
    <property type="match status" value="1"/>
</dbReference>
<dbReference type="eggNOG" id="COG0189">
    <property type="taxonomic scope" value="Bacteria"/>
</dbReference>
<dbReference type="InterPro" id="IPR036046">
    <property type="entry name" value="Acylphosphatase-like_dom_sf"/>
</dbReference>
<dbReference type="Pfam" id="PF00708">
    <property type="entry name" value="Acylphosphatase"/>
    <property type="match status" value="1"/>
</dbReference>
<dbReference type="Proteomes" id="UP000030401">
    <property type="component" value="Unassembled WGS sequence"/>
</dbReference>
<evidence type="ECO:0000259" key="6">
    <source>
        <dbReference type="PROSITE" id="PS50975"/>
    </source>
</evidence>
<comment type="caution">
    <text evidence="8">The sequence shown here is derived from an EMBL/GenBank/DDBJ whole genome shotgun (WGS) entry which is preliminary data.</text>
</comment>
<dbReference type="GO" id="GO:0005524">
    <property type="term" value="F:ATP binding"/>
    <property type="evidence" value="ECO:0007669"/>
    <property type="project" value="UniProtKB-UniRule"/>
</dbReference>
<comment type="caution">
    <text evidence="4">Lacks conserved residue(s) required for the propagation of feature annotation.</text>
</comment>
<dbReference type="SUPFAM" id="SSF56059">
    <property type="entry name" value="Glutathione synthetase ATP-binding domain-like"/>
    <property type="match status" value="1"/>
</dbReference>
<dbReference type="Gene3D" id="3.30.70.100">
    <property type="match status" value="1"/>
</dbReference>
<dbReference type="PROSITE" id="PS51160">
    <property type="entry name" value="ACYLPHOSPHATASE_3"/>
    <property type="match status" value="1"/>
</dbReference>
<dbReference type="eggNOG" id="COG1254">
    <property type="taxonomic scope" value="Bacteria"/>
</dbReference>
<dbReference type="GO" id="GO:0009432">
    <property type="term" value="P:SOS response"/>
    <property type="evidence" value="ECO:0007669"/>
    <property type="project" value="TreeGrafter"/>
</dbReference>
<dbReference type="Pfam" id="PF02786">
    <property type="entry name" value="CPSase_L_D2"/>
    <property type="match status" value="1"/>
</dbReference>
<evidence type="ECO:0000256" key="3">
    <source>
        <dbReference type="PROSITE-ProRule" id="PRU00409"/>
    </source>
</evidence>
<gene>
    <name evidence="8" type="ORF">N784_16315</name>
</gene>
<dbReference type="AlphaFoldDB" id="A0A0A5HU76"/>
<dbReference type="PROSITE" id="PS50975">
    <property type="entry name" value="ATP_GRASP"/>
    <property type="match status" value="1"/>
</dbReference>
<evidence type="ECO:0000256" key="2">
    <source>
        <dbReference type="ARBA" id="ARBA00032904"/>
    </source>
</evidence>
<sequence>MEHLDNAIPKAAYGYKTCAYTVALEGWRRGLELKFINTFNTSMNAPIKFSLSDGKKQYTFATSRGELVTKEAIKVCIDKDKTKEILSKANVAVPEGRAFNNNNSDEEIINYTKSIGFPVVLKPTNAGGGTGVITNITNIDQFVSALFHVRNELQYKDIMVERYVLGDDYRIYVLNNEIIGAFKRMPANVIGDGDTTIKGLIDKKNKIRKNSPFLFYKPIKVDEDVKRFLYKQNLSVDYIPKKGQLVMLRDKGSFIEGGDPIDVTDLLTNSIKSNAINAVKAVPGLVQCAVDMIVDEENDVGVINELNSKPQISNHLFPSEGIARDIPRAIIDYYFPHTKGEFRNDQFYFDLKSIIENFKNGFAKSIIIPNVPSRNYITRRYVVSGTLSNSKYKSWIMKKAKSLKLNGRVRDLNNGDVVIIAAGLLKNLDEFKETIINNSPDKVHVSGVSQKDWNKPVKIGFEILEK</sequence>
<dbReference type="GO" id="GO:0046872">
    <property type="term" value="F:metal ion binding"/>
    <property type="evidence" value="ECO:0007669"/>
    <property type="project" value="InterPro"/>
</dbReference>
<dbReference type="GO" id="GO:0005737">
    <property type="term" value="C:cytoplasm"/>
    <property type="evidence" value="ECO:0007669"/>
    <property type="project" value="TreeGrafter"/>
</dbReference>
<keyword evidence="3" id="KW-0067">ATP-binding</keyword>
<dbReference type="InterPro" id="IPR005479">
    <property type="entry name" value="CPAse_ATP-bd"/>
</dbReference>
<dbReference type="InterPro" id="IPR001792">
    <property type="entry name" value="Acylphosphatase-like_dom"/>
</dbReference>
<reference evidence="8 9" key="1">
    <citation type="submission" date="2013-08" db="EMBL/GenBank/DDBJ databases">
        <authorList>
            <person name="Huang J."/>
            <person name="Wang G."/>
        </authorList>
    </citation>
    <scope>NUCLEOTIDE SEQUENCE [LARGE SCALE GENOMIC DNA]</scope>
    <source>
        <strain evidence="8 9">JSM 072002</strain>
    </source>
</reference>